<keyword evidence="3 6" id="KW-1133">Transmembrane helix</keyword>
<feature type="transmembrane region" description="Helical" evidence="6">
    <location>
        <begin position="256"/>
        <end position="273"/>
    </location>
</feature>
<sequence>MSGQPPPSYNESVGFPGMPGAGMPGAGMPGAGMPGAGGFAGGPMPPMLPRMPPGGFAGPGYPQDGSPKHTGGYPQQGGGYPPQGGGYPPQGGGYPPQGGGYPAQGGGYPPQGGGYPAQRGGYPAQGGGHAPQGGGHAPQGGGHAPQGGGYPPQGGQPHYGGYTEPGAPSAGVSVPAGAEFGDSFSDKAIRRAFIRKVYLILMVQLLITTGFIALFVFHDGVKYYVQHNSWLYWTSYGVFLVVYIVLVCCKGPRRRFPLNFIFLGIFTVAFSYLVGTISSYYDTKIVLMAMGISTIVCLTVSIFSIQTKYDFTKWGGMLFVAAMVLMIFGIFAIILYRYIPFLNIVYSALMALLFTAFLAFDTQMVMGNKRYSLSPEEYIYGALQIYVDVIYIFLAILSLTGSASN</sequence>
<comment type="subcellular location">
    <subcellularLocation>
        <location evidence="1">Membrane</location>
        <topology evidence="1">Multi-pass membrane protein</topology>
    </subcellularLocation>
</comment>
<dbReference type="RefSeq" id="XP_014679534.1">
    <property type="nucleotide sequence ID" value="XM_014824048.1"/>
</dbReference>
<feature type="transmembrane region" description="Helical" evidence="6">
    <location>
        <begin position="285"/>
        <end position="305"/>
    </location>
</feature>
<keyword evidence="4 6" id="KW-0472">Membrane</keyword>
<feature type="transmembrane region" description="Helical" evidence="6">
    <location>
        <begin position="230"/>
        <end position="249"/>
    </location>
</feature>
<feature type="transmembrane region" description="Helical" evidence="6">
    <location>
        <begin position="378"/>
        <end position="399"/>
    </location>
</feature>
<organism evidence="7 8">
    <name type="scientific">Priapulus caudatus</name>
    <name type="common">Priapulid worm</name>
    <dbReference type="NCBI Taxonomy" id="37621"/>
    <lineage>
        <taxon>Eukaryota</taxon>
        <taxon>Metazoa</taxon>
        <taxon>Ecdysozoa</taxon>
        <taxon>Scalidophora</taxon>
        <taxon>Priapulida</taxon>
        <taxon>Priapulimorpha</taxon>
        <taxon>Priapulimorphida</taxon>
        <taxon>Priapulidae</taxon>
        <taxon>Priapulus</taxon>
    </lineage>
</organism>
<evidence type="ECO:0000256" key="3">
    <source>
        <dbReference type="ARBA" id="ARBA00022989"/>
    </source>
</evidence>
<protein>
    <submittedName>
        <fullName evidence="8">Protein lifeguard 2-like</fullName>
    </submittedName>
</protein>
<evidence type="ECO:0000256" key="6">
    <source>
        <dbReference type="SAM" id="Phobius"/>
    </source>
</evidence>
<dbReference type="Proteomes" id="UP000695022">
    <property type="component" value="Unplaced"/>
</dbReference>
<keyword evidence="7" id="KW-1185">Reference proteome</keyword>
<dbReference type="CDD" id="cd10428">
    <property type="entry name" value="LFG_like"/>
    <property type="match status" value="1"/>
</dbReference>
<evidence type="ECO:0000313" key="8">
    <source>
        <dbReference type="RefSeq" id="XP_014679534.1"/>
    </source>
</evidence>
<feature type="compositionally biased region" description="Gly residues" evidence="5">
    <location>
        <begin position="123"/>
        <end position="152"/>
    </location>
</feature>
<dbReference type="InterPro" id="IPR006214">
    <property type="entry name" value="Bax_inhibitor_1-related"/>
</dbReference>
<gene>
    <name evidence="8" type="primary">LOC106819406</name>
</gene>
<feature type="region of interest" description="Disordered" evidence="5">
    <location>
        <begin position="1"/>
        <end position="26"/>
    </location>
</feature>
<feature type="transmembrane region" description="Helical" evidence="6">
    <location>
        <begin position="197"/>
        <end position="218"/>
    </location>
</feature>
<feature type="transmembrane region" description="Helical" evidence="6">
    <location>
        <begin position="317"/>
        <end position="338"/>
    </location>
</feature>
<feature type="compositionally biased region" description="Gly residues" evidence="5">
    <location>
        <begin position="74"/>
        <end position="115"/>
    </location>
</feature>
<proteinExistence type="predicted"/>
<evidence type="ECO:0000313" key="7">
    <source>
        <dbReference type="Proteomes" id="UP000695022"/>
    </source>
</evidence>
<dbReference type="Pfam" id="PF01027">
    <property type="entry name" value="Bax1-I"/>
    <property type="match status" value="1"/>
</dbReference>
<evidence type="ECO:0000256" key="4">
    <source>
        <dbReference type="ARBA" id="ARBA00023136"/>
    </source>
</evidence>
<name>A0ABM1F513_PRICU</name>
<evidence type="ECO:0000256" key="2">
    <source>
        <dbReference type="ARBA" id="ARBA00022692"/>
    </source>
</evidence>
<evidence type="ECO:0000256" key="1">
    <source>
        <dbReference type="ARBA" id="ARBA00004141"/>
    </source>
</evidence>
<feature type="compositionally biased region" description="Gly residues" evidence="5">
    <location>
        <begin position="17"/>
        <end position="26"/>
    </location>
</feature>
<dbReference type="PANTHER" id="PTHR23291">
    <property type="entry name" value="BAX INHIBITOR-RELATED"/>
    <property type="match status" value="1"/>
</dbReference>
<evidence type="ECO:0000256" key="5">
    <source>
        <dbReference type="SAM" id="MobiDB-lite"/>
    </source>
</evidence>
<feature type="compositionally biased region" description="Pro residues" evidence="5">
    <location>
        <begin position="43"/>
        <end position="52"/>
    </location>
</feature>
<dbReference type="GeneID" id="106819406"/>
<accession>A0ABM1F513</accession>
<dbReference type="PANTHER" id="PTHR23291:SF127">
    <property type="entry name" value="PROTEIN LIFEGUARD 1-LIKE"/>
    <property type="match status" value="1"/>
</dbReference>
<reference evidence="8" key="1">
    <citation type="submission" date="2025-08" db="UniProtKB">
        <authorList>
            <consortium name="RefSeq"/>
        </authorList>
    </citation>
    <scope>IDENTIFICATION</scope>
</reference>
<feature type="transmembrane region" description="Helical" evidence="6">
    <location>
        <begin position="344"/>
        <end position="366"/>
    </location>
</feature>
<feature type="compositionally biased region" description="Low complexity" evidence="5">
    <location>
        <begin position="153"/>
        <end position="162"/>
    </location>
</feature>
<feature type="region of interest" description="Disordered" evidence="5">
    <location>
        <begin position="41"/>
        <end position="166"/>
    </location>
</feature>
<keyword evidence="2 6" id="KW-0812">Transmembrane</keyword>